<dbReference type="Pfam" id="PF11127">
    <property type="entry name" value="YgaP-like_TM"/>
    <property type="match status" value="1"/>
</dbReference>
<dbReference type="Proteomes" id="UP000217696">
    <property type="component" value="Chromosome"/>
</dbReference>
<dbReference type="RefSeq" id="WP_096467501.1">
    <property type="nucleotide sequence ID" value="NZ_AP017312.1"/>
</dbReference>
<sequence>MKKNIGTLDALIRITIGTAGLAYSTAKIIRHPHRTAPLLLAMIFGMKVAEGITRYCPLMDMMGKNTDMDETDSYSPRKYTRRMR</sequence>
<reference evidence="1 2" key="1">
    <citation type="submission" date="2015-12" db="EMBL/GenBank/DDBJ databases">
        <title>Genome sequence of Aneurinibacillus soli.</title>
        <authorList>
            <person name="Lee J.S."/>
            <person name="Lee K.C."/>
            <person name="Kim K.K."/>
            <person name="Lee B.W."/>
        </authorList>
    </citation>
    <scope>NUCLEOTIDE SEQUENCE [LARGE SCALE GENOMIC DNA]</scope>
    <source>
        <strain evidence="1 2">CB4</strain>
    </source>
</reference>
<evidence type="ECO:0000313" key="1">
    <source>
        <dbReference type="EMBL" id="BAU29862.1"/>
    </source>
</evidence>
<dbReference type="InterPro" id="IPR021309">
    <property type="entry name" value="YgaP-like_TM"/>
</dbReference>
<gene>
    <name evidence="1" type="ORF">CB4_04116</name>
</gene>
<organism evidence="1 2">
    <name type="scientific">Aneurinibacillus soli</name>
    <dbReference type="NCBI Taxonomy" id="1500254"/>
    <lineage>
        <taxon>Bacteria</taxon>
        <taxon>Bacillati</taxon>
        <taxon>Bacillota</taxon>
        <taxon>Bacilli</taxon>
        <taxon>Bacillales</taxon>
        <taxon>Paenibacillaceae</taxon>
        <taxon>Aneurinibacillus group</taxon>
        <taxon>Aneurinibacillus</taxon>
    </lineage>
</organism>
<keyword evidence="2" id="KW-1185">Reference proteome</keyword>
<dbReference type="EMBL" id="AP017312">
    <property type="protein sequence ID" value="BAU29862.1"/>
    <property type="molecule type" value="Genomic_DNA"/>
</dbReference>
<dbReference type="OrthoDB" id="5405951at2"/>
<dbReference type="AlphaFoldDB" id="A0A0U5BE43"/>
<proteinExistence type="predicted"/>
<evidence type="ECO:0000313" key="2">
    <source>
        <dbReference type="Proteomes" id="UP000217696"/>
    </source>
</evidence>
<dbReference type="KEGG" id="asoc:CB4_04116"/>
<name>A0A0U5BE43_9BACL</name>
<accession>A0A0U5BE43</accession>
<protein>
    <submittedName>
        <fullName evidence="1">Uncharacterized protein</fullName>
    </submittedName>
</protein>